<dbReference type="Pfam" id="PF17871">
    <property type="entry name" value="AAA_lid_9"/>
    <property type="match status" value="1"/>
</dbReference>
<evidence type="ECO:0000256" key="5">
    <source>
        <dbReference type="ARBA" id="ARBA00022741"/>
    </source>
</evidence>
<keyword evidence="6 12" id="KW-0067">ATP-binding</keyword>
<dbReference type="Pfam" id="PF02861">
    <property type="entry name" value="Clp_N"/>
    <property type="match status" value="1"/>
</dbReference>
<dbReference type="AlphaFoldDB" id="A0A9X4M0D1"/>
<keyword evidence="8 13" id="KW-0175">Coiled coil</keyword>
<dbReference type="CDD" id="cd00009">
    <property type="entry name" value="AAA"/>
    <property type="match status" value="1"/>
</dbReference>
<proteinExistence type="inferred from homology"/>
<dbReference type="GO" id="GO:0005737">
    <property type="term" value="C:cytoplasm"/>
    <property type="evidence" value="ECO:0007669"/>
    <property type="project" value="UniProtKB-SubCell"/>
</dbReference>
<dbReference type="PANTHER" id="PTHR11638:SF18">
    <property type="entry name" value="HEAT SHOCK PROTEIN 104"/>
    <property type="match status" value="1"/>
</dbReference>
<dbReference type="SMART" id="SM01086">
    <property type="entry name" value="ClpB_D2-small"/>
    <property type="match status" value="1"/>
</dbReference>
<keyword evidence="13" id="KW-0963">Cytoplasm</keyword>
<feature type="coiled-coil region" evidence="13">
    <location>
        <begin position="413"/>
        <end position="493"/>
    </location>
</feature>
<organism evidence="15 16">
    <name type="scientific">Speluncibacter jeojiensis</name>
    <dbReference type="NCBI Taxonomy" id="2710754"/>
    <lineage>
        <taxon>Bacteria</taxon>
        <taxon>Bacillati</taxon>
        <taxon>Actinomycetota</taxon>
        <taxon>Actinomycetes</taxon>
        <taxon>Mycobacteriales</taxon>
        <taxon>Speluncibacteraceae</taxon>
        <taxon>Speluncibacter</taxon>
    </lineage>
</organism>
<evidence type="ECO:0000256" key="6">
    <source>
        <dbReference type="ARBA" id="ARBA00022840"/>
    </source>
</evidence>
<evidence type="ECO:0000256" key="2">
    <source>
        <dbReference type="ARBA" id="ARBA00008675"/>
    </source>
</evidence>
<dbReference type="PANTHER" id="PTHR11638">
    <property type="entry name" value="ATP-DEPENDENT CLP PROTEASE"/>
    <property type="match status" value="1"/>
</dbReference>
<dbReference type="FunFam" id="3.40.50.300:FF:000025">
    <property type="entry name" value="ATP-dependent Clp protease subunit"/>
    <property type="match status" value="1"/>
</dbReference>
<comment type="subcellular location">
    <subcellularLocation>
        <location evidence="1 13">Cytoplasm</location>
    </subcellularLocation>
</comment>
<dbReference type="InterPro" id="IPR004176">
    <property type="entry name" value="Clp_R_N"/>
</dbReference>
<evidence type="ECO:0000313" key="16">
    <source>
        <dbReference type="Proteomes" id="UP001152755"/>
    </source>
</evidence>
<name>A0A9X4M0D1_9ACTN</name>
<keyword evidence="16" id="KW-1185">Reference proteome</keyword>
<evidence type="ECO:0000256" key="4">
    <source>
        <dbReference type="ARBA" id="ARBA00022737"/>
    </source>
</evidence>
<dbReference type="FunFam" id="3.40.50.300:FF:000010">
    <property type="entry name" value="Chaperone clpB 1, putative"/>
    <property type="match status" value="1"/>
</dbReference>
<dbReference type="GO" id="GO:0005524">
    <property type="term" value="F:ATP binding"/>
    <property type="evidence" value="ECO:0007669"/>
    <property type="project" value="UniProtKB-UniRule"/>
</dbReference>
<dbReference type="InterPro" id="IPR028299">
    <property type="entry name" value="ClpA/B_CS2"/>
</dbReference>
<comment type="caution">
    <text evidence="15">The sequence shown here is derived from an EMBL/GenBank/DDBJ whole genome shotgun (WGS) entry which is preliminary data.</text>
</comment>
<dbReference type="PROSITE" id="PS00871">
    <property type="entry name" value="CLPAB_2"/>
    <property type="match status" value="1"/>
</dbReference>
<dbReference type="NCBIfam" id="TIGR03346">
    <property type="entry name" value="chaperone_ClpB"/>
    <property type="match status" value="1"/>
</dbReference>
<evidence type="ECO:0000313" key="15">
    <source>
        <dbReference type="EMBL" id="MDG3015673.1"/>
    </source>
</evidence>
<dbReference type="SUPFAM" id="SSF52540">
    <property type="entry name" value="P-loop containing nucleoside triphosphate hydrolases"/>
    <property type="match status" value="2"/>
</dbReference>
<dbReference type="FunFam" id="3.40.50.300:FF:000120">
    <property type="entry name" value="ATP-dependent chaperone ClpB"/>
    <property type="match status" value="1"/>
</dbReference>
<dbReference type="SUPFAM" id="SSF81923">
    <property type="entry name" value="Double Clp-N motif"/>
    <property type="match status" value="1"/>
</dbReference>
<dbReference type="PRINTS" id="PR00300">
    <property type="entry name" value="CLPPROTEASEA"/>
</dbReference>
<dbReference type="CDD" id="cd19499">
    <property type="entry name" value="RecA-like_ClpB_Hsp104-like"/>
    <property type="match status" value="1"/>
</dbReference>
<feature type="domain" description="Clp R" evidence="14">
    <location>
        <begin position="1"/>
        <end position="146"/>
    </location>
</feature>
<dbReference type="InterPro" id="IPR003593">
    <property type="entry name" value="AAA+_ATPase"/>
</dbReference>
<dbReference type="InterPro" id="IPR001270">
    <property type="entry name" value="ClpA/B"/>
</dbReference>
<keyword evidence="9 12" id="KW-0143">Chaperone</keyword>
<gene>
    <name evidence="13 15" type="primary">clpB</name>
    <name evidence="15" type="ORF">NVS88_14015</name>
</gene>
<comment type="subunit">
    <text evidence="13">Homohexamer; The oligomerization is ATP-dependent.</text>
</comment>
<dbReference type="GO" id="GO:0034605">
    <property type="term" value="P:cellular response to heat"/>
    <property type="evidence" value="ECO:0007669"/>
    <property type="project" value="TreeGrafter"/>
</dbReference>
<keyword evidence="7 13" id="KW-0346">Stress response</keyword>
<dbReference type="Gene3D" id="1.10.1780.10">
    <property type="entry name" value="Clp, N-terminal domain"/>
    <property type="match status" value="1"/>
</dbReference>
<comment type="subunit">
    <text evidence="10">Homohexamer. The oligomerization is ATP-dependent.</text>
</comment>
<comment type="function">
    <text evidence="13">Part of a stress-induced multi-chaperone system, it is involved in the recovery of the cell from heat-induced damage, in cooperation with DnaK, DnaJ and GrpE.</text>
</comment>
<keyword evidence="5 12" id="KW-0547">Nucleotide-binding</keyword>
<evidence type="ECO:0000256" key="11">
    <source>
        <dbReference type="PROSITE-ProRule" id="PRU01251"/>
    </source>
</evidence>
<evidence type="ECO:0000256" key="10">
    <source>
        <dbReference type="ARBA" id="ARBA00026057"/>
    </source>
</evidence>
<dbReference type="InterPro" id="IPR050130">
    <property type="entry name" value="ClpA_ClpB"/>
</dbReference>
<evidence type="ECO:0000256" key="7">
    <source>
        <dbReference type="ARBA" id="ARBA00023016"/>
    </source>
</evidence>
<dbReference type="InterPro" id="IPR036628">
    <property type="entry name" value="Clp_N_dom_sf"/>
</dbReference>
<protein>
    <recommendedName>
        <fullName evidence="3 13">Chaperone protein ClpB</fullName>
    </recommendedName>
</protein>
<dbReference type="InterPro" id="IPR018368">
    <property type="entry name" value="ClpA/B_CS1"/>
</dbReference>
<dbReference type="Gene3D" id="1.10.8.60">
    <property type="match status" value="1"/>
</dbReference>
<evidence type="ECO:0000256" key="1">
    <source>
        <dbReference type="ARBA" id="ARBA00004496"/>
    </source>
</evidence>
<dbReference type="GO" id="GO:0016887">
    <property type="term" value="F:ATP hydrolysis activity"/>
    <property type="evidence" value="ECO:0007669"/>
    <property type="project" value="InterPro"/>
</dbReference>
<dbReference type="InterPro" id="IPR019489">
    <property type="entry name" value="Clp_ATPase_C"/>
</dbReference>
<evidence type="ECO:0000256" key="9">
    <source>
        <dbReference type="ARBA" id="ARBA00023186"/>
    </source>
</evidence>
<dbReference type="SMART" id="SM00382">
    <property type="entry name" value="AAA"/>
    <property type="match status" value="2"/>
</dbReference>
<sequence>MDSFNPTTKTQAALSAALQAASAAGNPDIRPGHLLVALLDQTDGIAAPLLKAVGVDPAVIRTDARQLVDGLPKASGSTTTPGLSRESLAAITAAQQLATEMDDEYVSTEHLLVGLATGDSDVAQLLSTHGAGPKVLREAFTSVRGSARVTSPDPEGSYQALEKYSTDLTAAARSGKLDPVIGRDTEIRRVVQVLSRRTKNNPVLIGEPGVGKTAIVEGLAQRIVTGDVPESLRGKTVVSLDLGSMVAGAKYRGEFEERLKAVLDEIKGSAGQIITFIDELHTIVGAGATGESAMDAGNMIKPMLARGELRLVGATTLDEYRQHIEKDAALERRFQQVLVGEPSVEDTVGILRGLKERYEVHHGVRITDSALVAAATLSDRYITSRFLPDKAIDLVDEAASRLRMEIDSRPVEVDEVERKVRQLEIEEMALQKETDDASKERLERLREELADDREKLAQLNARWQNEKQAIDSVRLIKEQLEALRGEEERAERDGDLGKAAELRYGRIPELEKDLQTAAAASNSASDGAVMLKEEVGPDDVADVVASWTGIPAGRMMEGETTKLLRMETELGKRVVGQAEAVQAVSDAVRRARAGVADPNRPTGSFLFLGPTGVGKTELAKALADFLFDDDRAMVRIDMSEYSEKHAVARLVGAPPGYVGYESGGQLTEAVRRRPYTVVLFDEVEKAHPDVFDILLQVLDDGRLTDGQGRTVDFRNTILILTSNLGAGGDRDQVMAAVRMKFKPEFINRLDDVVVFEPLSEEQLESIVDIQLDQLAERLQARRLTLDVSDSARFWLAVRGYDPLYGARPLRRLIQQAIGDQLAKELLAGRVRDGDTVPVTVSEDGDKLLVG</sequence>
<evidence type="ECO:0000259" key="14">
    <source>
        <dbReference type="PROSITE" id="PS51903"/>
    </source>
</evidence>
<evidence type="ECO:0000256" key="12">
    <source>
        <dbReference type="RuleBase" id="RU004432"/>
    </source>
</evidence>
<dbReference type="InterPro" id="IPR017730">
    <property type="entry name" value="Chaperonin_ClpB"/>
</dbReference>
<comment type="similarity">
    <text evidence="2 12">Belongs to the ClpA/ClpB family.</text>
</comment>
<dbReference type="Pfam" id="PF00004">
    <property type="entry name" value="AAA"/>
    <property type="match status" value="1"/>
</dbReference>
<dbReference type="PROSITE" id="PS00870">
    <property type="entry name" value="CLPAB_1"/>
    <property type="match status" value="1"/>
</dbReference>
<dbReference type="Gene3D" id="3.40.50.300">
    <property type="entry name" value="P-loop containing nucleotide triphosphate hydrolases"/>
    <property type="match status" value="3"/>
</dbReference>
<evidence type="ECO:0000256" key="3">
    <source>
        <dbReference type="ARBA" id="ARBA00017574"/>
    </source>
</evidence>
<dbReference type="Proteomes" id="UP001152755">
    <property type="component" value="Unassembled WGS sequence"/>
</dbReference>
<reference evidence="15" key="1">
    <citation type="submission" date="2022-08" db="EMBL/GenBank/DDBJ databases">
        <title>Genome analysis of Corynebacteriales strain.</title>
        <authorList>
            <person name="Lee S.D."/>
        </authorList>
    </citation>
    <scope>NUCLEOTIDE SEQUENCE</scope>
    <source>
        <strain evidence="15">D3-21</strain>
    </source>
</reference>
<keyword evidence="4 11" id="KW-0677">Repeat</keyword>
<accession>A0A9X4M0D1</accession>
<dbReference type="Pfam" id="PF07724">
    <property type="entry name" value="AAA_2"/>
    <property type="match status" value="1"/>
</dbReference>
<dbReference type="GO" id="GO:0042026">
    <property type="term" value="P:protein refolding"/>
    <property type="evidence" value="ECO:0007669"/>
    <property type="project" value="UniProtKB-UniRule"/>
</dbReference>
<dbReference type="InterPro" id="IPR003959">
    <property type="entry name" value="ATPase_AAA_core"/>
</dbReference>
<dbReference type="RefSeq" id="WP_332520164.1">
    <property type="nucleotide sequence ID" value="NZ_JANRHA010000009.1"/>
</dbReference>
<dbReference type="EMBL" id="JANRHA010000009">
    <property type="protein sequence ID" value="MDG3015673.1"/>
    <property type="molecule type" value="Genomic_DNA"/>
</dbReference>
<evidence type="ECO:0000256" key="8">
    <source>
        <dbReference type="ARBA" id="ARBA00023054"/>
    </source>
</evidence>
<dbReference type="InterPro" id="IPR041546">
    <property type="entry name" value="ClpA/ClpB_AAA_lid"/>
</dbReference>
<dbReference type="PROSITE" id="PS51903">
    <property type="entry name" value="CLP_R"/>
    <property type="match status" value="1"/>
</dbReference>
<evidence type="ECO:0000256" key="13">
    <source>
        <dbReference type="RuleBase" id="RU362034"/>
    </source>
</evidence>
<dbReference type="Pfam" id="PF10431">
    <property type="entry name" value="ClpB_D2-small"/>
    <property type="match status" value="1"/>
</dbReference>
<dbReference type="FunFam" id="1.10.8.60:FF:000017">
    <property type="entry name" value="ATP-dependent chaperone ClpB"/>
    <property type="match status" value="1"/>
</dbReference>
<dbReference type="InterPro" id="IPR027417">
    <property type="entry name" value="P-loop_NTPase"/>
</dbReference>